<dbReference type="GO" id="GO:0031106">
    <property type="term" value="P:septin ring organization"/>
    <property type="evidence" value="ECO:0007669"/>
    <property type="project" value="TreeGrafter"/>
</dbReference>
<reference evidence="3 4" key="1">
    <citation type="submission" date="2018-08" db="EMBL/GenBank/DDBJ databases">
        <authorList>
            <person name="Laetsch R D."/>
            <person name="Stevens L."/>
            <person name="Kumar S."/>
            <person name="Blaxter L. M."/>
        </authorList>
    </citation>
    <scope>NUCLEOTIDE SEQUENCE [LARGE SCALE GENOMIC DNA]</scope>
</reference>
<evidence type="ECO:0000259" key="2">
    <source>
        <dbReference type="Pfam" id="PF08174"/>
    </source>
</evidence>
<dbReference type="GO" id="GO:0000915">
    <property type="term" value="P:actomyosin contractile ring assembly"/>
    <property type="evidence" value="ECO:0007669"/>
    <property type="project" value="TreeGrafter"/>
</dbReference>
<dbReference type="PANTHER" id="PTHR21538:SF24">
    <property type="entry name" value="PH DOMAIN-CONTAINING PROTEIN"/>
    <property type="match status" value="1"/>
</dbReference>
<accession>A0A3P6STI6</accession>
<evidence type="ECO:0000313" key="4">
    <source>
        <dbReference type="Proteomes" id="UP000277928"/>
    </source>
</evidence>
<dbReference type="GO" id="GO:0000281">
    <property type="term" value="P:mitotic cytokinesis"/>
    <property type="evidence" value="ECO:0007669"/>
    <property type="project" value="TreeGrafter"/>
</dbReference>
<dbReference type="InterPro" id="IPR012966">
    <property type="entry name" value="AHD"/>
</dbReference>
<keyword evidence="4" id="KW-1185">Reference proteome</keyword>
<name>A0A3P6STI6_LITSI</name>
<dbReference type="InterPro" id="IPR051364">
    <property type="entry name" value="Cytokinesis/Rho-signaling"/>
</dbReference>
<dbReference type="STRING" id="42156.A0A3P6STI6"/>
<sequence>MTDATDGTISIVVGESHSRANVLPTKLQQQKVFTSDVRKGEVCRTSVLSNGPSRARIGVSHLSVPLAWNSDEHFGTRGEGKVYSMFVALQAINNANDSRVVTAIDRTCTDVAFTDSFIFENQPVDFEIEIQLYASRTDGGDSNQSLKQKLTRSFGRRFGTNYKTSWLSDDMMSFDPFMNGEVVSNGGSHSGSNSKYFYLLGRTTLTLSDAKPKAGIYDLHLLPNAANHGPPLYGHIRCRIVAQPNSVAMPLSDGILTIKPVGYDCLYQNMRCRLQAGVLRCVTNNSQQSQNQTILHIYINKDSKVLACKHHRSIVVTSDRYFSGSKRDKQFILTSDSEEDIAAWKHAIGLQIADCKQWGEFAVSSVKLTVEPDHPDVVILSRMNGRRLYDEIQIQVNGGMQGILKTDAWNPHRDLTIDTSKMVSFAPTTKPPIQTAPSGRRRNSRSHVRNLFQPVNDTECRYVINLPVRNIRSLQKTGSFSKLTTNDDYINDPSPCMQMTGGQYNNPNEQNTSDDATPENWSDNFFKGFKKSFQRSFGVLKNRRSVEVSRF</sequence>
<dbReference type="Pfam" id="PF08174">
    <property type="entry name" value="Anillin"/>
    <property type="match status" value="1"/>
</dbReference>
<proteinExistence type="predicted"/>
<dbReference type="GO" id="GO:0005826">
    <property type="term" value="C:actomyosin contractile ring"/>
    <property type="evidence" value="ECO:0007669"/>
    <property type="project" value="TreeGrafter"/>
</dbReference>
<protein>
    <recommendedName>
        <fullName evidence="2">Anillin homology domain-containing protein</fullName>
    </recommendedName>
</protein>
<dbReference type="Proteomes" id="UP000277928">
    <property type="component" value="Unassembled WGS sequence"/>
</dbReference>
<dbReference type="PANTHER" id="PTHR21538">
    <property type="entry name" value="ANILLIN/RHOTEKIN RTKN"/>
    <property type="match status" value="1"/>
</dbReference>
<dbReference type="OrthoDB" id="5817051at2759"/>
<evidence type="ECO:0000256" key="1">
    <source>
        <dbReference type="SAM" id="MobiDB-lite"/>
    </source>
</evidence>
<organism evidence="3 4">
    <name type="scientific">Litomosoides sigmodontis</name>
    <name type="common">Filarial nematode worm</name>
    <dbReference type="NCBI Taxonomy" id="42156"/>
    <lineage>
        <taxon>Eukaryota</taxon>
        <taxon>Metazoa</taxon>
        <taxon>Ecdysozoa</taxon>
        <taxon>Nematoda</taxon>
        <taxon>Chromadorea</taxon>
        <taxon>Rhabditida</taxon>
        <taxon>Spirurina</taxon>
        <taxon>Spiruromorpha</taxon>
        <taxon>Filarioidea</taxon>
        <taxon>Onchocercidae</taxon>
        <taxon>Litomosoides</taxon>
    </lineage>
</organism>
<dbReference type="AlphaFoldDB" id="A0A3P6STI6"/>
<gene>
    <name evidence="3" type="ORF">NLS_LOCUS2110</name>
</gene>
<feature type="domain" description="Anillin homology" evidence="2">
    <location>
        <begin position="54"/>
        <end position="210"/>
    </location>
</feature>
<dbReference type="EMBL" id="UYRX01000089">
    <property type="protein sequence ID" value="VDK73413.1"/>
    <property type="molecule type" value="Genomic_DNA"/>
</dbReference>
<evidence type="ECO:0000313" key="3">
    <source>
        <dbReference type="EMBL" id="VDK73413.1"/>
    </source>
</evidence>
<feature type="region of interest" description="Disordered" evidence="1">
    <location>
        <begin position="425"/>
        <end position="446"/>
    </location>
</feature>
<dbReference type="OMA" id="GNHKMVI"/>